<dbReference type="EMBL" id="CP016893">
    <property type="protein sequence ID" value="AST57444.1"/>
    <property type="molecule type" value="Genomic_DNA"/>
</dbReference>
<gene>
    <name evidence="2" type="ORF">CE561_10250</name>
    <name evidence="1" type="ORF">Thert_01383</name>
</gene>
<protein>
    <submittedName>
        <fullName evidence="2">DUF370 domain-containing protein</fullName>
    </submittedName>
</protein>
<evidence type="ECO:0000313" key="2">
    <source>
        <dbReference type="EMBL" id="OXT06644.1"/>
    </source>
</evidence>
<dbReference type="Proteomes" id="UP000215301">
    <property type="component" value="Unassembled WGS sequence"/>
</dbReference>
<dbReference type="Proteomes" id="UP000214975">
    <property type="component" value="Chromosome"/>
</dbReference>
<reference evidence="1 3" key="1">
    <citation type="submission" date="2016-08" db="EMBL/GenBank/DDBJ databases">
        <title>A novel genetic cassette of butanologenic Thermoanaerobacterium thermosaccharolyticum that directly convert cellulose to butanol.</title>
        <authorList>
            <person name="Li T."/>
            <person name="He J."/>
        </authorList>
    </citation>
    <scope>NUCLEOTIDE SEQUENCE [LARGE SCALE GENOMIC DNA]</scope>
    <source>
        <strain evidence="1 3">TG57</strain>
    </source>
</reference>
<reference evidence="2 4" key="2">
    <citation type="submission" date="2017-06" db="EMBL/GenBank/DDBJ databases">
        <title>Isolation and characterization of a thermophilic and butanogenic Thermoanaerobacterium thermosaccharolyticum M5 capable of efficient degradation of hemicellulose.</title>
        <authorList>
            <person name="Xin F."/>
            <person name="Jiang Y."/>
        </authorList>
    </citation>
    <scope>NUCLEOTIDE SEQUENCE [LARGE SCALE GENOMIC DNA]</scope>
    <source>
        <strain evidence="2 4">M5</strain>
    </source>
</reference>
<dbReference type="GeneID" id="93862908"/>
<evidence type="ECO:0000313" key="1">
    <source>
        <dbReference type="EMBL" id="AST57444.1"/>
    </source>
</evidence>
<dbReference type="EMBL" id="NKHD01000029">
    <property type="protein sequence ID" value="OXT06644.1"/>
    <property type="molecule type" value="Genomic_DNA"/>
</dbReference>
<dbReference type="AlphaFoldDB" id="A0A231VER6"/>
<dbReference type="OMA" id="MFIHLGG"/>
<organism evidence="2 4">
    <name type="scientific">Thermoanaerobacterium thermosaccharolyticum</name>
    <name type="common">Clostridium thermosaccharolyticum</name>
    <dbReference type="NCBI Taxonomy" id="1517"/>
    <lineage>
        <taxon>Bacteria</taxon>
        <taxon>Bacillati</taxon>
        <taxon>Bacillota</taxon>
        <taxon>Clostridia</taxon>
        <taxon>Thermoanaerobacterales</taxon>
        <taxon>Thermoanaerobacteraceae</taxon>
        <taxon>Thermoanaerobacterium</taxon>
    </lineage>
</organism>
<sequence>MYVHLGGNVVVPDNEIIAVFNIDVREMSKDTCEFLRIAEEEGFIVKISKDNLKSFVVTERDKKSIIYLSPISSYTIIKRALKYEE</sequence>
<dbReference type="NCBIfam" id="NF046065">
    <property type="entry name" value="MtxRegRemB"/>
    <property type="match status" value="1"/>
</dbReference>
<dbReference type="Pfam" id="PF04025">
    <property type="entry name" value="RemA-like"/>
    <property type="match status" value="1"/>
</dbReference>
<name>A0A231VER6_THETR</name>
<accession>A0A231VER6</accession>
<dbReference type="RefSeq" id="WP_013296582.1">
    <property type="nucleotide sequence ID" value="NZ_CP016893.1"/>
</dbReference>
<dbReference type="InterPro" id="IPR007169">
    <property type="entry name" value="RemA-like"/>
</dbReference>
<proteinExistence type="predicted"/>
<evidence type="ECO:0000313" key="3">
    <source>
        <dbReference type="Proteomes" id="UP000214975"/>
    </source>
</evidence>
<evidence type="ECO:0000313" key="4">
    <source>
        <dbReference type="Proteomes" id="UP000215301"/>
    </source>
</evidence>